<dbReference type="EMBL" id="BAABBP010000024">
    <property type="protein sequence ID" value="GAA4000029.1"/>
    <property type="molecule type" value="Genomic_DNA"/>
</dbReference>
<organism evidence="2 3">
    <name type="scientific">Comamonas faecalis</name>
    <dbReference type="NCBI Taxonomy" id="1387849"/>
    <lineage>
        <taxon>Bacteria</taxon>
        <taxon>Pseudomonadati</taxon>
        <taxon>Pseudomonadota</taxon>
        <taxon>Betaproteobacteria</taxon>
        <taxon>Burkholderiales</taxon>
        <taxon>Comamonadaceae</taxon>
        <taxon>Comamonas</taxon>
    </lineage>
</organism>
<dbReference type="RefSeq" id="WP_344869742.1">
    <property type="nucleotide sequence ID" value="NZ_BAABBP010000024.1"/>
</dbReference>
<dbReference type="InterPro" id="IPR025711">
    <property type="entry name" value="PepSY"/>
</dbReference>
<evidence type="ECO:0000313" key="2">
    <source>
        <dbReference type="EMBL" id="GAA4000029.1"/>
    </source>
</evidence>
<dbReference type="Proteomes" id="UP001501627">
    <property type="component" value="Unassembled WGS sequence"/>
</dbReference>
<name>A0ABP7RNG0_9BURK</name>
<proteinExistence type="predicted"/>
<accession>A0ABP7RNG0</accession>
<protein>
    <recommendedName>
        <fullName evidence="1">PepSY domain-containing protein</fullName>
    </recommendedName>
</protein>
<evidence type="ECO:0000313" key="3">
    <source>
        <dbReference type="Proteomes" id="UP001501627"/>
    </source>
</evidence>
<reference evidence="3" key="1">
    <citation type="journal article" date="2019" name="Int. J. Syst. Evol. Microbiol.">
        <title>The Global Catalogue of Microorganisms (GCM) 10K type strain sequencing project: providing services to taxonomists for standard genome sequencing and annotation.</title>
        <authorList>
            <consortium name="The Broad Institute Genomics Platform"/>
            <consortium name="The Broad Institute Genome Sequencing Center for Infectious Disease"/>
            <person name="Wu L."/>
            <person name="Ma J."/>
        </authorList>
    </citation>
    <scope>NUCLEOTIDE SEQUENCE [LARGE SCALE GENOMIC DNA]</scope>
    <source>
        <strain evidence="3">JCM 17561</strain>
    </source>
</reference>
<gene>
    <name evidence="2" type="ORF">GCM10022279_24640</name>
</gene>
<keyword evidence="3" id="KW-1185">Reference proteome</keyword>
<comment type="caution">
    <text evidence="2">The sequence shown here is derived from an EMBL/GenBank/DDBJ whole genome shotgun (WGS) entry which is preliminary data.</text>
</comment>
<sequence>MKKTATHPAAAAEPVAAHTPLAMPMLAPALAGYRWALALGTGMTALTLELLRAQQAALGAASAATPMAPAGARLTVREIYDRMAAAGYREISEIEWDDGCYEVEARDAQGRAVELRVNGDTGAIEREQLDD</sequence>
<feature type="domain" description="PepSY" evidence="1">
    <location>
        <begin position="60"/>
        <end position="125"/>
    </location>
</feature>
<dbReference type="Pfam" id="PF13670">
    <property type="entry name" value="PepSY_2"/>
    <property type="match status" value="1"/>
</dbReference>
<evidence type="ECO:0000259" key="1">
    <source>
        <dbReference type="Pfam" id="PF13670"/>
    </source>
</evidence>